<evidence type="ECO:0000313" key="2">
    <source>
        <dbReference type="Proteomes" id="UP001150055"/>
    </source>
</evidence>
<comment type="caution">
    <text evidence="1">The sequence shown here is derived from an EMBL/GenBank/DDBJ whole genome shotgun (WGS) entry which is preliminary data.</text>
</comment>
<dbReference type="AlphaFoldDB" id="A0AB35JY74"/>
<evidence type="ECO:0000313" key="1">
    <source>
        <dbReference type="EMBL" id="MDD9320320.1"/>
    </source>
</evidence>
<accession>A0AB35JY74</accession>
<dbReference type="RefSeq" id="WP_274579086.1">
    <property type="nucleotide sequence ID" value="NZ_JALNTG010000030.1"/>
</dbReference>
<organism evidence="1 2">
    <name type="scientific">Acinetobacter lactucae</name>
    <dbReference type="NCBI Taxonomy" id="1785128"/>
    <lineage>
        <taxon>Bacteria</taxon>
        <taxon>Pseudomonadati</taxon>
        <taxon>Pseudomonadota</taxon>
        <taxon>Gammaproteobacteria</taxon>
        <taxon>Moraxellales</taxon>
        <taxon>Moraxellaceae</taxon>
        <taxon>Acinetobacter</taxon>
        <taxon>Acinetobacter calcoaceticus/baumannii complex</taxon>
    </lineage>
</organism>
<name>A0AB35JY74_9GAMM</name>
<reference evidence="1" key="1">
    <citation type="submission" date="2022-12" db="EMBL/GenBank/DDBJ databases">
        <title>Acinetobacter lactucae: Emerging opportunistic pathogenic species of genus Acinetobacter isolated from immunocompromised patients in clinical settings of India.</title>
        <authorList>
            <person name="Amar A.K."/>
            <person name="Sawant A.R."/>
            <person name="Meera M."/>
            <person name="Tomar A."/>
            <person name="Sistla S."/>
            <person name="Prashanth K."/>
        </authorList>
    </citation>
    <scope>NUCLEOTIDE SEQUENCE</scope>
    <source>
        <strain evidence="1">PKAL1828C</strain>
    </source>
</reference>
<dbReference type="EMBL" id="JALNTG010000030">
    <property type="protein sequence ID" value="MDD9320320.1"/>
    <property type="molecule type" value="Genomic_DNA"/>
</dbReference>
<protein>
    <submittedName>
        <fullName evidence="1">Phosphohistidine phosphatase</fullName>
    </submittedName>
</protein>
<dbReference type="Proteomes" id="UP001150055">
    <property type="component" value="Unassembled WGS sequence"/>
</dbReference>
<sequence>MSEEVILLGDPVVYRDDINNGFDEVGVVVQTGSCFKVLWNGEHHPRVQIIGQLRLADLDEVEAGQRIIKNETT</sequence>
<proteinExistence type="predicted"/>
<gene>
    <name evidence="1" type="ORF">M0O54_09345</name>
</gene>